<evidence type="ECO:0000313" key="1">
    <source>
        <dbReference type="EMBL" id="SHE73878.1"/>
    </source>
</evidence>
<name>A0A1M4VY28_9FLAO</name>
<sequence length="156" mass="17496">MVKENQNIDILNQDDLNGHSTYQLIDCFINTIDLVGVFELNVNLIIENCIINNLQIHSCWFVNGLSVKNTIVKNSVDYQMGGHNIKPIIIEGSIFKSFFSFFDCQFDNVIELKNNIFEKGTNLLGNKGEGFENSFAAGFLIDNNVGKIDISEVGIL</sequence>
<accession>A0A1M4VY28</accession>
<dbReference type="RefSeq" id="WP_073171509.1">
    <property type="nucleotide sequence ID" value="NZ_FQVE01000001.1"/>
</dbReference>
<organism evidence="1 2">
    <name type="scientific">Chryseobacterium vrystaatense</name>
    <dbReference type="NCBI Taxonomy" id="307480"/>
    <lineage>
        <taxon>Bacteria</taxon>
        <taxon>Pseudomonadati</taxon>
        <taxon>Bacteroidota</taxon>
        <taxon>Flavobacteriia</taxon>
        <taxon>Flavobacteriales</taxon>
        <taxon>Weeksellaceae</taxon>
        <taxon>Chryseobacterium group</taxon>
        <taxon>Chryseobacterium</taxon>
    </lineage>
</organism>
<proteinExistence type="predicted"/>
<dbReference type="EMBL" id="FQVE01000001">
    <property type="protein sequence ID" value="SHE73878.1"/>
    <property type="molecule type" value="Genomic_DNA"/>
</dbReference>
<protein>
    <recommendedName>
        <fullName evidence="3">Pentapeptide repeat-containing protein</fullName>
    </recommendedName>
</protein>
<reference evidence="2" key="1">
    <citation type="submission" date="2016-11" db="EMBL/GenBank/DDBJ databases">
        <authorList>
            <person name="Varghese N."/>
            <person name="Submissions S."/>
        </authorList>
    </citation>
    <scope>NUCLEOTIDE SEQUENCE [LARGE SCALE GENOMIC DNA]</scope>
    <source>
        <strain evidence="2">YR203</strain>
    </source>
</reference>
<gene>
    <name evidence="1" type="ORF">SAMN02787073_1013</name>
</gene>
<dbReference type="Proteomes" id="UP000184108">
    <property type="component" value="Unassembled WGS sequence"/>
</dbReference>
<evidence type="ECO:0000313" key="2">
    <source>
        <dbReference type="Proteomes" id="UP000184108"/>
    </source>
</evidence>
<dbReference type="AlphaFoldDB" id="A0A1M4VY28"/>
<evidence type="ECO:0008006" key="3">
    <source>
        <dbReference type="Google" id="ProtNLM"/>
    </source>
</evidence>